<evidence type="ECO:0000256" key="6">
    <source>
        <dbReference type="ARBA" id="ARBA00022989"/>
    </source>
</evidence>
<dbReference type="Proteomes" id="UP001558613">
    <property type="component" value="Unassembled WGS sequence"/>
</dbReference>
<keyword evidence="5" id="KW-0862">Zinc</keyword>
<evidence type="ECO:0000313" key="9">
    <source>
        <dbReference type="EMBL" id="KAL1250973.1"/>
    </source>
</evidence>
<evidence type="ECO:0000256" key="1">
    <source>
        <dbReference type="ARBA" id="ARBA00004167"/>
    </source>
</evidence>
<keyword evidence="7" id="KW-0472">Membrane</keyword>
<dbReference type="PANTHER" id="PTHR14402">
    <property type="entry name" value="RECEPTOR TRANSPORTING PROTEIN"/>
    <property type="match status" value="1"/>
</dbReference>
<proteinExistence type="predicted"/>
<organism evidence="9 10">
    <name type="scientific">Cirrhinus molitorella</name>
    <name type="common">mud carp</name>
    <dbReference type="NCBI Taxonomy" id="172907"/>
    <lineage>
        <taxon>Eukaryota</taxon>
        <taxon>Metazoa</taxon>
        <taxon>Chordata</taxon>
        <taxon>Craniata</taxon>
        <taxon>Vertebrata</taxon>
        <taxon>Euteleostomi</taxon>
        <taxon>Actinopterygii</taxon>
        <taxon>Neopterygii</taxon>
        <taxon>Teleostei</taxon>
        <taxon>Ostariophysi</taxon>
        <taxon>Cypriniformes</taxon>
        <taxon>Cyprinidae</taxon>
        <taxon>Labeoninae</taxon>
        <taxon>Labeonini</taxon>
        <taxon>Cirrhinus</taxon>
    </lineage>
</organism>
<dbReference type="InterPro" id="IPR026096">
    <property type="entry name" value="R-trans_p"/>
</dbReference>
<feature type="domain" description="3CxxC-type" evidence="8">
    <location>
        <begin position="44"/>
        <end position="154"/>
    </location>
</feature>
<comment type="subcellular location">
    <subcellularLocation>
        <location evidence="1">Membrane</location>
        <topology evidence="1">Single-pass membrane protein</topology>
    </subcellularLocation>
</comment>
<protein>
    <recommendedName>
        <fullName evidence="8">3CxxC-type domain-containing protein</fullName>
    </recommendedName>
</protein>
<keyword evidence="3" id="KW-0479">Metal-binding</keyword>
<dbReference type="Pfam" id="PF13695">
    <property type="entry name" value="Zn_ribbon_3CxxC"/>
    <property type="match status" value="2"/>
</dbReference>
<name>A0ABR3LDS7_9TELE</name>
<evidence type="ECO:0000256" key="7">
    <source>
        <dbReference type="ARBA" id="ARBA00023136"/>
    </source>
</evidence>
<gene>
    <name evidence="9" type="ORF">QQF64_018769</name>
</gene>
<keyword evidence="4" id="KW-0863">Zinc-finger</keyword>
<evidence type="ECO:0000256" key="5">
    <source>
        <dbReference type="ARBA" id="ARBA00022833"/>
    </source>
</evidence>
<sequence>MISLWNSSLQEKASDLHDDTWSIEMDGTIEENRPARDWHQYISGSFAQFKCSLCKKGWGSKRVNVLFHFHLNRSNQGTIKVRRFKQKCRRCNEAKWEDPNFSVENIDVLVERLVRNIRKKCYREDLGETNRSSVFEGKINGPHETAHCEACQKGICSQLIYGPIRPACQPQTNRFKCSLCKRIWPSKRVQVVFHFHLNTTTKQGTIKVRRYKQECRRCNEPQMEDPNFSEDNINVLLDRLVDWIRMRCYGEDLGEKIRPSVFRGKVNGPHENAHCEACKEGICNQAN</sequence>
<evidence type="ECO:0000256" key="3">
    <source>
        <dbReference type="ARBA" id="ARBA00022723"/>
    </source>
</evidence>
<accession>A0ABR3LDS7</accession>
<evidence type="ECO:0000259" key="8">
    <source>
        <dbReference type="SMART" id="SM01328"/>
    </source>
</evidence>
<comment type="caution">
    <text evidence="9">The sequence shown here is derived from an EMBL/GenBank/DDBJ whole genome shotgun (WGS) entry which is preliminary data.</text>
</comment>
<keyword evidence="10" id="KW-1185">Reference proteome</keyword>
<feature type="domain" description="3CxxC-type" evidence="8">
    <location>
        <begin position="174"/>
        <end position="281"/>
    </location>
</feature>
<evidence type="ECO:0000256" key="4">
    <source>
        <dbReference type="ARBA" id="ARBA00022771"/>
    </source>
</evidence>
<dbReference type="SMART" id="SM01328">
    <property type="entry name" value="zf-3CxxC"/>
    <property type="match status" value="2"/>
</dbReference>
<keyword evidence="6" id="KW-1133">Transmembrane helix</keyword>
<evidence type="ECO:0000256" key="2">
    <source>
        <dbReference type="ARBA" id="ARBA00022692"/>
    </source>
</evidence>
<dbReference type="EMBL" id="JAYMGO010000022">
    <property type="protein sequence ID" value="KAL1250973.1"/>
    <property type="molecule type" value="Genomic_DNA"/>
</dbReference>
<dbReference type="InterPro" id="IPR027377">
    <property type="entry name" value="ZAR1/RTP1-5-like_Znf-3CxxC"/>
</dbReference>
<reference evidence="9 10" key="1">
    <citation type="submission" date="2023-09" db="EMBL/GenBank/DDBJ databases">
        <authorList>
            <person name="Wang M."/>
        </authorList>
    </citation>
    <scope>NUCLEOTIDE SEQUENCE [LARGE SCALE GENOMIC DNA]</scope>
    <source>
        <strain evidence="9">GT-2023</strain>
        <tissue evidence="9">Liver</tissue>
    </source>
</reference>
<evidence type="ECO:0000313" key="10">
    <source>
        <dbReference type="Proteomes" id="UP001558613"/>
    </source>
</evidence>
<dbReference type="PANTHER" id="PTHR14402:SF8">
    <property type="entry name" value="RECEPTOR-TRANSPORTING PROTEIN 4"/>
    <property type="match status" value="1"/>
</dbReference>
<keyword evidence="2" id="KW-0812">Transmembrane</keyword>